<dbReference type="AlphaFoldDB" id="A0A9E7FM66"/>
<dbReference type="Proteomes" id="UP001055439">
    <property type="component" value="Chromosome 4"/>
</dbReference>
<dbReference type="Gene3D" id="3.60.21.10">
    <property type="match status" value="1"/>
</dbReference>
<dbReference type="PRINTS" id="PR00114">
    <property type="entry name" value="STPHPHTASE"/>
</dbReference>
<feature type="compositionally biased region" description="Low complexity" evidence="4">
    <location>
        <begin position="116"/>
        <end position="134"/>
    </location>
</feature>
<keyword evidence="6" id="KW-1185">Reference proteome</keyword>
<feature type="region of interest" description="Disordered" evidence="4">
    <location>
        <begin position="79"/>
        <end position="197"/>
    </location>
</feature>
<dbReference type="GO" id="GO:0004722">
    <property type="term" value="F:protein serine/threonine phosphatase activity"/>
    <property type="evidence" value="ECO:0007669"/>
    <property type="project" value="InterPro"/>
</dbReference>
<dbReference type="EMBL" id="CP097506">
    <property type="protein sequence ID" value="URD99340.1"/>
    <property type="molecule type" value="Genomic_DNA"/>
</dbReference>
<keyword evidence="2" id="KW-0378">Hydrolase</keyword>
<gene>
    <name evidence="5" type="ORF">MUK42_09795</name>
</gene>
<evidence type="ECO:0000256" key="4">
    <source>
        <dbReference type="SAM" id="MobiDB-lite"/>
    </source>
</evidence>
<feature type="compositionally biased region" description="Low complexity" evidence="4">
    <location>
        <begin position="176"/>
        <end position="192"/>
    </location>
</feature>
<accession>A0A9E7FM66</accession>
<sequence>MPIKNPIRGGAAESTGAECFGTPKRSNRGYYSVETVTLLVALRVRYIVRMTILRGNYESRQITQVEYLLRSTRVELGIQKPNSSITQSDSCNPPRTTEPTKRPAATTARAAERKACAATSAAESSGMMTMAATAARRRGRETEARAEGENPAARSRRLRRPSSSALDRKPSLSMEESVMPSSSALESSPAFSTPDSTLRVSSFFTTSTANSSLPSTKRPAPYHCFFQSSSYRLTCSSAPSPPSER</sequence>
<dbReference type="InterPro" id="IPR047129">
    <property type="entry name" value="PPA2-like"/>
</dbReference>
<dbReference type="InterPro" id="IPR029052">
    <property type="entry name" value="Metallo-depent_PP-like"/>
</dbReference>
<reference evidence="5" key="1">
    <citation type="submission" date="2022-05" db="EMBL/GenBank/DDBJ databases">
        <title>The Musa troglodytarum L. genome provides insights into the mechanism of non-climacteric behaviour and enrichment of carotenoids.</title>
        <authorList>
            <person name="Wang J."/>
        </authorList>
    </citation>
    <scope>NUCLEOTIDE SEQUENCE</scope>
    <source>
        <tissue evidence="5">Leaf</tissue>
    </source>
</reference>
<keyword evidence="1" id="KW-0479">Metal-binding</keyword>
<dbReference type="SUPFAM" id="SSF56300">
    <property type="entry name" value="Metallo-dependent phosphatases"/>
    <property type="match status" value="1"/>
</dbReference>
<feature type="compositionally biased region" description="Low complexity" evidence="4">
    <location>
        <begin position="93"/>
        <end position="109"/>
    </location>
</feature>
<dbReference type="InterPro" id="IPR006186">
    <property type="entry name" value="Ser/Thr-sp_prot-phosphatase"/>
</dbReference>
<dbReference type="PANTHER" id="PTHR45619">
    <property type="entry name" value="SERINE/THREONINE-PROTEIN PHOSPHATASE PP2A-RELATED"/>
    <property type="match status" value="1"/>
</dbReference>
<organism evidence="5 6">
    <name type="scientific">Musa troglodytarum</name>
    <name type="common">fe'i banana</name>
    <dbReference type="NCBI Taxonomy" id="320322"/>
    <lineage>
        <taxon>Eukaryota</taxon>
        <taxon>Viridiplantae</taxon>
        <taxon>Streptophyta</taxon>
        <taxon>Embryophyta</taxon>
        <taxon>Tracheophyta</taxon>
        <taxon>Spermatophyta</taxon>
        <taxon>Magnoliopsida</taxon>
        <taxon>Liliopsida</taxon>
        <taxon>Zingiberales</taxon>
        <taxon>Musaceae</taxon>
        <taxon>Musa</taxon>
    </lineage>
</organism>
<evidence type="ECO:0000256" key="1">
    <source>
        <dbReference type="ARBA" id="ARBA00022723"/>
    </source>
</evidence>
<protein>
    <submittedName>
        <fullName evidence="5">Uncharacterized protein</fullName>
    </submittedName>
</protein>
<evidence type="ECO:0000256" key="2">
    <source>
        <dbReference type="ARBA" id="ARBA00022801"/>
    </source>
</evidence>
<proteinExistence type="predicted"/>
<keyword evidence="3" id="KW-0464">Manganese</keyword>
<dbReference type="GO" id="GO:0046872">
    <property type="term" value="F:metal ion binding"/>
    <property type="evidence" value="ECO:0007669"/>
    <property type="project" value="UniProtKB-KW"/>
</dbReference>
<evidence type="ECO:0000313" key="5">
    <source>
        <dbReference type="EMBL" id="URD99340.1"/>
    </source>
</evidence>
<feature type="compositionally biased region" description="Polar residues" evidence="4">
    <location>
        <begin position="80"/>
        <end position="91"/>
    </location>
</feature>
<evidence type="ECO:0000313" key="6">
    <source>
        <dbReference type="Proteomes" id="UP001055439"/>
    </source>
</evidence>
<name>A0A9E7FM66_9LILI</name>
<evidence type="ECO:0000256" key="3">
    <source>
        <dbReference type="ARBA" id="ARBA00023211"/>
    </source>
</evidence>